<gene>
    <name evidence="6" type="ORF">GJR95_02405</name>
</gene>
<evidence type="ECO:0000313" key="7">
    <source>
        <dbReference type="Proteomes" id="UP000464577"/>
    </source>
</evidence>
<feature type="transmembrane region" description="Helical" evidence="5">
    <location>
        <begin position="7"/>
        <end position="27"/>
    </location>
</feature>
<evidence type="ECO:0000256" key="5">
    <source>
        <dbReference type="SAM" id="Phobius"/>
    </source>
</evidence>
<keyword evidence="7" id="KW-1185">Reference proteome</keyword>
<accession>A0A6P1VRG0</accession>
<dbReference type="Pfam" id="PF13564">
    <property type="entry name" value="DoxX_2"/>
    <property type="match status" value="1"/>
</dbReference>
<organism evidence="6 7">
    <name type="scientific">Spirosoma endbachense</name>
    <dbReference type="NCBI Taxonomy" id="2666025"/>
    <lineage>
        <taxon>Bacteria</taxon>
        <taxon>Pseudomonadati</taxon>
        <taxon>Bacteroidota</taxon>
        <taxon>Cytophagia</taxon>
        <taxon>Cytophagales</taxon>
        <taxon>Cytophagaceae</taxon>
        <taxon>Spirosoma</taxon>
    </lineage>
</organism>
<evidence type="ECO:0000313" key="6">
    <source>
        <dbReference type="EMBL" id="QHV93946.1"/>
    </source>
</evidence>
<keyword evidence="2 5" id="KW-0812">Transmembrane</keyword>
<comment type="subcellular location">
    <subcellularLocation>
        <location evidence="1">Membrane</location>
        <topology evidence="1">Multi-pass membrane protein</topology>
    </subcellularLocation>
</comment>
<dbReference type="GO" id="GO:0016020">
    <property type="term" value="C:membrane"/>
    <property type="evidence" value="ECO:0007669"/>
    <property type="project" value="UniProtKB-SubCell"/>
</dbReference>
<evidence type="ECO:0000256" key="2">
    <source>
        <dbReference type="ARBA" id="ARBA00022692"/>
    </source>
</evidence>
<dbReference type="KEGG" id="senf:GJR95_02405"/>
<dbReference type="AlphaFoldDB" id="A0A6P1VRG0"/>
<keyword evidence="3 5" id="KW-1133">Transmembrane helix</keyword>
<dbReference type="EMBL" id="CP045997">
    <property type="protein sequence ID" value="QHV93946.1"/>
    <property type="molecule type" value="Genomic_DNA"/>
</dbReference>
<evidence type="ECO:0000256" key="3">
    <source>
        <dbReference type="ARBA" id="ARBA00022989"/>
    </source>
</evidence>
<evidence type="ECO:0000256" key="1">
    <source>
        <dbReference type="ARBA" id="ARBA00004141"/>
    </source>
</evidence>
<feature type="transmembrane region" description="Helical" evidence="5">
    <location>
        <begin position="39"/>
        <end position="60"/>
    </location>
</feature>
<name>A0A6P1VRG0_9BACT</name>
<reference evidence="6 7" key="1">
    <citation type="submission" date="2019-11" db="EMBL/GenBank/DDBJ databases">
        <title>Spirosoma endbachense sp. nov., isolated from a natural salt meadow.</title>
        <authorList>
            <person name="Rojas J."/>
            <person name="Ambika Manirajan B."/>
            <person name="Ratering S."/>
            <person name="Suarez C."/>
            <person name="Geissler-Plaum R."/>
            <person name="Schnell S."/>
        </authorList>
    </citation>
    <scope>NUCLEOTIDE SEQUENCE [LARGE SCALE GENOMIC DNA]</scope>
    <source>
        <strain evidence="6 7">I-24</strain>
    </source>
</reference>
<protein>
    <submittedName>
        <fullName evidence="6">DoxX family protein</fullName>
    </submittedName>
</protein>
<sequence>MKKDKTIYWIATAIIGFVMMFSLYKMFTPDYDRLSLPNYLRTELAVFKIAGLIVLFIPQFSTRLKEWAYSGFGVTLISASVAHYCSGDSLIRSLEPIIFLVILAISNSYLHKIEKAVHEESSLPEREAVTNALTRQ</sequence>
<dbReference type="RefSeq" id="WP_162384367.1">
    <property type="nucleotide sequence ID" value="NZ_CP045997.1"/>
</dbReference>
<keyword evidence="4 5" id="KW-0472">Membrane</keyword>
<dbReference type="Proteomes" id="UP000464577">
    <property type="component" value="Chromosome"/>
</dbReference>
<dbReference type="InterPro" id="IPR032808">
    <property type="entry name" value="DoxX"/>
</dbReference>
<proteinExistence type="predicted"/>
<evidence type="ECO:0000256" key="4">
    <source>
        <dbReference type="ARBA" id="ARBA00023136"/>
    </source>
</evidence>